<name>V4A5N3_LOTGI</name>
<dbReference type="RefSeq" id="XP_009060621.1">
    <property type="nucleotide sequence ID" value="XM_009062373.1"/>
</dbReference>
<keyword evidence="6" id="KW-0106">Calcium</keyword>
<comment type="function">
    <text evidence="1">Acts as a defensive agent. Recognizes blood group fucosylated oligosaccharides including A, B, H and Lewis B-type antigens. Does not recognize Lewis A antigen and has low affinity for monovalent haptens.</text>
</comment>
<protein>
    <recommendedName>
        <fullName evidence="8">Fucolectin tachylectin-4 pentraxin-1 domain-containing protein</fullName>
    </recommendedName>
</protein>
<dbReference type="EMBL" id="KB202656">
    <property type="protein sequence ID" value="ESO88571.1"/>
    <property type="molecule type" value="Genomic_DNA"/>
</dbReference>
<dbReference type="InterPro" id="IPR008979">
    <property type="entry name" value="Galactose-bd-like_sf"/>
</dbReference>
<dbReference type="CTD" id="20240002"/>
<dbReference type="GO" id="GO:0046872">
    <property type="term" value="F:metal ion binding"/>
    <property type="evidence" value="ECO:0007669"/>
    <property type="project" value="UniProtKB-KW"/>
</dbReference>
<gene>
    <name evidence="9" type="ORF">LOTGIDRAFT_165354</name>
</gene>
<dbReference type="InterPro" id="IPR006585">
    <property type="entry name" value="FTP1"/>
</dbReference>
<dbReference type="PANTHER" id="PTHR45713">
    <property type="entry name" value="FTP DOMAIN-CONTAINING PROTEIN"/>
    <property type="match status" value="1"/>
</dbReference>
<dbReference type="GO" id="GO:0010185">
    <property type="term" value="P:regulation of cellular defense response"/>
    <property type="evidence" value="ECO:0007669"/>
    <property type="project" value="UniProtKB-ARBA"/>
</dbReference>
<dbReference type="GeneID" id="20240002"/>
<dbReference type="HOGENOM" id="CLU_072164_2_1_1"/>
<dbReference type="GO" id="GO:0001868">
    <property type="term" value="P:regulation of complement activation, lectin pathway"/>
    <property type="evidence" value="ECO:0007669"/>
    <property type="project" value="UniProtKB-ARBA"/>
</dbReference>
<dbReference type="Proteomes" id="UP000030746">
    <property type="component" value="Unassembled WGS sequence"/>
</dbReference>
<proteinExistence type="inferred from homology"/>
<keyword evidence="5" id="KW-0430">Lectin</keyword>
<evidence type="ECO:0000256" key="5">
    <source>
        <dbReference type="ARBA" id="ARBA00022734"/>
    </source>
</evidence>
<dbReference type="InterPro" id="IPR051941">
    <property type="entry name" value="BG_Antigen-Binding_Lectin"/>
</dbReference>
<dbReference type="Gene3D" id="2.60.120.260">
    <property type="entry name" value="Galactose-binding domain-like"/>
    <property type="match status" value="1"/>
</dbReference>
<keyword evidence="4" id="KW-0479">Metal-binding</keyword>
<dbReference type="AlphaFoldDB" id="V4A5N3"/>
<dbReference type="Pfam" id="PF22633">
    <property type="entry name" value="F5_F8_type_C_2"/>
    <property type="match status" value="1"/>
</dbReference>
<reference evidence="9 10" key="1">
    <citation type="journal article" date="2013" name="Nature">
        <title>Insights into bilaterian evolution from three spiralian genomes.</title>
        <authorList>
            <person name="Simakov O."/>
            <person name="Marletaz F."/>
            <person name="Cho S.J."/>
            <person name="Edsinger-Gonzales E."/>
            <person name="Havlak P."/>
            <person name="Hellsten U."/>
            <person name="Kuo D.H."/>
            <person name="Larsson T."/>
            <person name="Lv J."/>
            <person name="Arendt D."/>
            <person name="Savage R."/>
            <person name="Osoegawa K."/>
            <person name="de Jong P."/>
            <person name="Grimwood J."/>
            <person name="Chapman J.A."/>
            <person name="Shapiro H."/>
            <person name="Aerts A."/>
            <person name="Otillar R.P."/>
            <person name="Terry A.Y."/>
            <person name="Boore J.L."/>
            <person name="Grigoriev I.V."/>
            <person name="Lindberg D.R."/>
            <person name="Seaver E.C."/>
            <person name="Weisblat D.A."/>
            <person name="Putnam N.H."/>
            <person name="Rokhsar D.S."/>
        </authorList>
    </citation>
    <scope>NUCLEOTIDE SEQUENCE [LARGE SCALE GENOMIC DNA]</scope>
</reference>
<evidence type="ECO:0000313" key="10">
    <source>
        <dbReference type="Proteomes" id="UP000030746"/>
    </source>
</evidence>
<evidence type="ECO:0000256" key="6">
    <source>
        <dbReference type="ARBA" id="ARBA00022837"/>
    </source>
</evidence>
<dbReference type="STRING" id="225164.V4A5N3"/>
<accession>V4A5N3</accession>
<keyword evidence="10" id="KW-1185">Reference proteome</keyword>
<keyword evidence="7" id="KW-1015">Disulfide bond</keyword>
<evidence type="ECO:0000313" key="9">
    <source>
        <dbReference type="EMBL" id="ESO88571.1"/>
    </source>
</evidence>
<evidence type="ECO:0000256" key="2">
    <source>
        <dbReference type="ARBA" id="ARBA00010147"/>
    </source>
</evidence>
<organism evidence="9 10">
    <name type="scientific">Lottia gigantea</name>
    <name type="common">Giant owl limpet</name>
    <dbReference type="NCBI Taxonomy" id="225164"/>
    <lineage>
        <taxon>Eukaryota</taxon>
        <taxon>Metazoa</taxon>
        <taxon>Spiralia</taxon>
        <taxon>Lophotrochozoa</taxon>
        <taxon>Mollusca</taxon>
        <taxon>Gastropoda</taxon>
        <taxon>Patellogastropoda</taxon>
        <taxon>Lottioidea</taxon>
        <taxon>Lottiidae</taxon>
        <taxon>Lottia</taxon>
    </lineage>
</organism>
<dbReference type="OMA" id="TICCNGL"/>
<dbReference type="KEGG" id="lgi:LOTGIDRAFT_165354"/>
<comment type="similarity">
    <text evidence="2">Belongs to the fucolectin family.</text>
</comment>
<dbReference type="SMART" id="SM00607">
    <property type="entry name" value="FTP"/>
    <property type="match status" value="1"/>
</dbReference>
<dbReference type="PANTHER" id="PTHR45713:SF6">
    <property type="entry name" value="F5_8 TYPE C DOMAIN-CONTAINING PROTEIN"/>
    <property type="match status" value="1"/>
</dbReference>
<sequence length="189" mass="21536">MSQSIIMPSLKARGSKSHRRRNLAFGKDTSQSSTYYVLSSSSNAVDGNTDGEWWNGSCTHTDFINGPKWWCVNLRAPERFHTIRLYNRNGAKERLQGFSIKVSNTGGCDQNTFDSSQVCYTDESSTPQDVYSVHDCKEGQFIFITVPAQQTLTLCEVKILQGDLLNYNIVHNMCVFVMHNILNKWMYEK</sequence>
<evidence type="ECO:0000256" key="7">
    <source>
        <dbReference type="ARBA" id="ARBA00023157"/>
    </source>
</evidence>
<evidence type="ECO:0000256" key="3">
    <source>
        <dbReference type="ARBA" id="ARBA00011233"/>
    </source>
</evidence>
<evidence type="ECO:0000256" key="4">
    <source>
        <dbReference type="ARBA" id="ARBA00022723"/>
    </source>
</evidence>
<dbReference type="SUPFAM" id="SSF49785">
    <property type="entry name" value="Galactose-binding domain-like"/>
    <property type="match status" value="1"/>
</dbReference>
<evidence type="ECO:0000256" key="1">
    <source>
        <dbReference type="ARBA" id="ARBA00002219"/>
    </source>
</evidence>
<dbReference type="OrthoDB" id="6157649at2759"/>
<evidence type="ECO:0000259" key="8">
    <source>
        <dbReference type="SMART" id="SM00607"/>
    </source>
</evidence>
<dbReference type="GO" id="GO:0042806">
    <property type="term" value="F:fucose binding"/>
    <property type="evidence" value="ECO:0007669"/>
    <property type="project" value="UniProtKB-ARBA"/>
</dbReference>
<comment type="subunit">
    <text evidence="3">Homotrimer.</text>
</comment>
<feature type="domain" description="Fucolectin tachylectin-4 pentraxin-1" evidence="8">
    <location>
        <begin position="20"/>
        <end position="168"/>
    </location>
</feature>